<name>A0AAJ6QND6_9ACAR</name>
<dbReference type="EC" id="2.7.7.49" evidence="1"/>
<dbReference type="CDD" id="cd01647">
    <property type="entry name" value="RT_LTR"/>
    <property type="match status" value="1"/>
</dbReference>
<feature type="non-terminal residue" evidence="5">
    <location>
        <position position="379"/>
    </location>
</feature>
<accession>A0AAJ6QND6</accession>
<dbReference type="Pfam" id="PF17919">
    <property type="entry name" value="RT_RNaseH_2"/>
    <property type="match status" value="1"/>
</dbReference>
<gene>
    <name evidence="5" type="primary">LOC100899059</name>
</gene>
<dbReference type="GeneID" id="100899059"/>
<dbReference type="PANTHER" id="PTHR37984:SF5">
    <property type="entry name" value="PROTEIN NYNRIN-LIKE"/>
    <property type="match status" value="1"/>
</dbReference>
<feature type="non-terminal residue" evidence="5">
    <location>
        <position position="1"/>
    </location>
</feature>
<proteinExistence type="predicted"/>
<evidence type="ECO:0000313" key="5">
    <source>
        <dbReference type="RefSeq" id="XP_003738660.1"/>
    </source>
</evidence>
<evidence type="ECO:0000256" key="1">
    <source>
        <dbReference type="ARBA" id="ARBA00012493"/>
    </source>
</evidence>
<dbReference type="InterPro" id="IPR050951">
    <property type="entry name" value="Retrovirus_Pol_polyprotein"/>
</dbReference>
<protein>
    <recommendedName>
        <fullName evidence="1">RNA-directed DNA polymerase</fullName>
        <ecNumber evidence="1">2.7.7.49</ecNumber>
    </recommendedName>
</protein>
<dbReference type="Pfam" id="PF00078">
    <property type="entry name" value="RVT_1"/>
    <property type="match status" value="1"/>
</dbReference>
<dbReference type="RefSeq" id="XP_003738660.1">
    <property type="nucleotide sequence ID" value="XM_003738612.1"/>
</dbReference>
<dbReference type="GO" id="GO:0003964">
    <property type="term" value="F:RNA-directed DNA polymerase activity"/>
    <property type="evidence" value="ECO:0007669"/>
    <property type="project" value="UniProtKB-EC"/>
</dbReference>
<dbReference type="FunFam" id="3.30.70.270:FF:000020">
    <property type="entry name" value="Transposon Tf2-6 polyprotein-like Protein"/>
    <property type="match status" value="1"/>
</dbReference>
<keyword evidence="2" id="KW-0511">Multifunctional enzyme</keyword>
<evidence type="ECO:0000313" key="4">
    <source>
        <dbReference type="Proteomes" id="UP000694867"/>
    </source>
</evidence>
<dbReference type="Gene3D" id="3.10.10.10">
    <property type="entry name" value="HIV Type 1 Reverse Transcriptase, subunit A, domain 1"/>
    <property type="match status" value="1"/>
</dbReference>
<dbReference type="Gene3D" id="3.30.70.270">
    <property type="match status" value="2"/>
</dbReference>
<keyword evidence="4" id="KW-1185">Reference proteome</keyword>
<sequence>TEFPELFKEGLGRCTKVEVTLPIKDGVVATHLPAGPIAIPLQEAVEKELKRLVDNGTLSPVEVSEWATPIVVVRKPNNQIRMCADFSTGLNAALKEVDYPIPTMEVIMTKFTGNRRLTQLDLSDAYLQLSLDPESRPLTTINTHRGLFQYNRMVFGLKTAPAIFQRTMEQALAGIDGVLVYLDDILVMAPNQESHDRRLRGVLARLQSWGFRLRFAKCSFDVGCVKYLGLIVDGKGIRADPSRVEAIRQLREPSNAAEVRSFLGLVNYYGKFIDQLHRHKPALESLLRKDVPFVWSKEAAKAFEAIRELLSGPLLLAHYDPQQTLVVAADACETGIGGVLLLRYPDGSEKAVFHLSKALTPAQRNYSQIEKEALALITT</sequence>
<organism evidence="4 5">
    <name type="scientific">Galendromus occidentalis</name>
    <name type="common">western predatory mite</name>
    <dbReference type="NCBI Taxonomy" id="34638"/>
    <lineage>
        <taxon>Eukaryota</taxon>
        <taxon>Metazoa</taxon>
        <taxon>Ecdysozoa</taxon>
        <taxon>Arthropoda</taxon>
        <taxon>Chelicerata</taxon>
        <taxon>Arachnida</taxon>
        <taxon>Acari</taxon>
        <taxon>Parasitiformes</taxon>
        <taxon>Mesostigmata</taxon>
        <taxon>Gamasina</taxon>
        <taxon>Phytoseioidea</taxon>
        <taxon>Phytoseiidae</taxon>
        <taxon>Typhlodrominae</taxon>
        <taxon>Galendromus</taxon>
    </lineage>
</organism>
<dbReference type="InterPro" id="IPR043128">
    <property type="entry name" value="Rev_trsase/Diguanyl_cyclase"/>
</dbReference>
<dbReference type="AlphaFoldDB" id="A0AAJ6QND6"/>
<dbReference type="InterPro" id="IPR043502">
    <property type="entry name" value="DNA/RNA_pol_sf"/>
</dbReference>
<dbReference type="PROSITE" id="PS50878">
    <property type="entry name" value="RT_POL"/>
    <property type="match status" value="1"/>
</dbReference>
<dbReference type="KEGG" id="goe:100899059"/>
<evidence type="ECO:0000256" key="2">
    <source>
        <dbReference type="ARBA" id="ARBA00023268"/>
    </source>
</evidence>
<evidence type="ECO:0000259" key="3">
    <source>
        <dbReference type="PROSITE" id="PS50878"/>
    </source>
</evidence>
<dbReference type="InterPro" id="IPR041577">
    <property type="entry name" value="RT_RNaseH_2"/>
</dbReference>
<dbReference type="SUPFAM" id="SSF56672">
    <property type="entry name" value="DNA/RNA polymerases"/>
    <property type="match status" value="1"/>
</dbReference>
<reference evidence="5" key="1">
    <citation type="submission" date="2025-08" db="UniProtKB">
        <authorList>
            <consortium name="RefSeq"/>
        </authorList>
    </citation>
    <scope>IDENTIFICATION</scope>
</reference>
<feature type="domain" description="Reverse transcriptase" evidence="3">
    <location>
        <begin position="54"/>
        <end position="232"/>
    </location>
</feature>
<dbReference type="PANTHER" id="PTHR37984">
    <property type="entry name" value="PROTEIN CBG26694"/>
    <property type="match status" value="1"/>
</dbReference>
<dbReference type="Proteomes" id="UP000694867">
    <property type="component" value="Unplaced"/>
</dbReference>
<dbReference type="InterPro" id="IPR000477">
    <property type="entry name" value="RT_dom"/>
</dbReference>